<dbReference type="AlphaFoldDB" id="A0A2U1J7W8"/>
<name>A0A2U1J7W8_SMIAN</name>
<protein>
    <submittedName>
        <fullName evidence="2">Uncharacterized protein</fullName>
    </submittedName>
</protein>
<organism evidence="2 3">
    <name type="scientific">Smittium angustum</name>
    <dbReference type="NCBI Taxonomy" id="133377"/>
    <lineage>
        <taxon>Eukaryota</taxon>
        <taxon>Fungi</taxon>
        <taxon>Fungi incertae sedis</taxon>
        <taxon>Zoopagomycota</taxon>
        <taxon>Kickxellomycotina</taxon>
        <taxon>Harpellomycetes</taxon>
        <taxon>Harpellales</taxon>
        <taxon>Legeriomycetaceae</taxon>
        <taxon>Smittium</taxon>
    </lineage>
</organism>
<reference evidence="2 3" key="1">
    <citation type="journal article" date="2018" name="MBio">
        <title>Comparative Genomics Reveals the Core Gene Toolbox for the Fungus-Insect Symbiosis.</title>
        <authorList>
            <person name="Wang Y."/>
            <person name="Stata M."/>
            <person name="Wang W."/>
            <person name="Stajich J.E."/>
            <person name="White M.M."/>
            <person name="Moncalvo J.M."/>
        </authorList>
    </citation>
    <scope>NUCLEOTIDE SEQUENCE [LARGE SCALE GENOMIC DNA]</scope>
    <source>
        <strain evidence="2 3">AUS-126-30</strain>
    </source>
</reference>
<evidence type="ECO:0000313" key="3">
    <source>
        <dbReference type="Proteomes" id="UP000245591"/>
    </source>
</evidence>
<feature type="signal peptide" evidence="1">
    <location>
        <begin position="1"/>
        <end position="22"/>
    </location>
</feature>
<feature type="chain" id="PRO_5015446702" evidence="1">
    <location>
        <begin position="23"/>
        <end position="136"/>
    </location>
</feature>
<keyword evidence="1" id="KW-0732">Signal</keyword>
<keyword evidence="3" id="KW-1185">Reference proteome</keyword>
<accession>A0A2U1J7W8</accession>
<gene>
    <name evidence="2" type="ORF">BB558_002880</name>
</gene>
<dbReference type="EMBL" id="MBFU01000231">
    <property type="protein sequence ID" value="PWA01063.1"/>
    <property type="molecule type" value="Genomic_DNA"/>
</dbReference>
<evidence type="ECO:0000256" key="1">
    <source>
        <dbReference type="SAM" id="SignalP"/>
    </source>
</evidence>
<proteinExistence type="predicted"/>
<dbReference type="Proteomes" id="UP000245591">
    <property type="component" value="Unassembled WGS sequence"/>
</dbReference>
<sequence length="136" mass="15754">MFSKTIVYSALSTLLFGSQVYGSIYPTNDIKLSENELKFVKTGIDVICDNKKCNLEYILGRGDHCAKLILQSKDCYSKEMNLQNMKNLAESFKDVQTEWKPYKRLYSCKTYATLKKESCYKGNSLSVEFNKNKYYI</sequence>
<evidence type="ECO:0000313" key="2">
    <source>
        <dbReference type="EMBL" id="PWA01063.1"/>
    </source>
</evidence>
<comment type="caution">
    <text evidence="2">The sequence shown here is derived from an EMBL/GenBank/DDBJ whole genome shotgun (WGS) entry which is preliminary data.</text>
</comment>